<gene>
    <name evidence="1" type="ORF">LCGC14_1981840</name>
</gene>
<accession>A0A0F9F8U9</accession>
<dbReference type="EMBL" id="LAZR01022191">
    <property type="protein sequence ID" value="KKL82733.1"/>
    <property type="molecule type" value="Genomic_DNA"/>
</dbReference>
<name>A0A0F9F8U9_9ZZZZ</name>
<dbReference type="AlphaFoldDB" id="A0A0F9F8U9"/>
<comment type="caution">
    <text evidence="1">The sequence shown here is derived from an EMBL/GenBank/DDBJ whole genome shotgun (WGS) entry which is preliminary data.</text>
</comment>
<protein>
    <submittedName>
        <fullName evidence="1">Uncharacterized protein</fullName>
    </submittedName>
</protein>
<reference evidence="1" key="1">
    <citation type="journal article" date="2015" name="Nature">
        <title>Complex archaea that bridge the gap between prokaryotes and eukaryotes.</title>
        <authorList>
            <person name="Spang A."/>
            <person name="Saw J.H."/>
            <person name="Jorgensen S.L."/>
            <person name="Zaremba-Niedzwiedzka K."/>
            <person name="Martijn J."/>
            <person name="Lind A.E."/>
            <person name="van Eijk R."/>
            <person name="Schleper C."/>
            <person name="Guy L."/>
            <person name="Ettema T.J."/>
        </authorList>
    </citation>
    <scope>NUCLEOTIDE SEQUENCE</scope>
</reference>
<proteinExistence type="predicted"/>
<evidence type="ECO:0000313" key="1">
    <source>
        <dbReference type="EMBL" id="KKL82733.1"/>
    </source>
</evidence>
<sequence length="130" mass="14917">MENLSLDLSKKLHELDVVVETNANWYKSGGMITGHLCLKMDEVCEHDVYVCPAPTFEELWAVMPDEITDSDNDCYYLNMEKVHRKLDVTRCMYANEIIDHIIEQFSHESPTEAAGMLLVWLAENGHLEGK</sequence>
<organism evidence="1">
    <name type="scientific">marine sediment metagenome</name>
    <dbReference type="NCBI Taxonomy" id="412755"/>
    <lineage>
        <taxon>unclassified sequences</taxon>
        <taxon>metagenomes</taxon>
        <taxon>ecological metagenomes</taxon>
    </lineage>
</organism>